<dbReference type="Gene3D" id="3.40.50.1820">
    <property type="entry name" value="alpha/beta hydrolase"/>
    <property type="match status" value="1"/>
</dbReference>
<dbReference type="SUPFAM" id="SSF53474">
    <property type="entry name" value="alpha/beta-Hydrolases"/>
    <property type="match status" value="1"/>
</dbReference>
<organism evidence="4 5">
    <name type="scientific">Fistulifera solaris</name>
    <name type="common">Oleaginous diatom</name>
    <dbReference type="NCBI Taxonomy" id="1519565"/>
    <lineage>
        <taxon>Eukaryota</taxon>
        <taxon>Sar</taxon>
        <taxon>Stramenopiles</taxon>
        <taxon>Ochrophyta</taxon>
        <taxon>Bacillariophyta</taxon>
        <taxon>Bacillariophyceae</taxon>
        <taxon>Bacillariophycidae</taxon>
        <taxon>Naviculales</taxon>
        <taxon>Naviculaceae</taxon>
        <taxon>Fistulifera</taxon>
    </lineage>
</organism>
<evidence type="ECO:0000313" key="5">
    <source>
        <dbReference type="Proteomes" id="UP000198406"/>
    </source>
</evidence>
<evidence type="ECO:0000259" key="3">
    <source>
        <dbReference type="Pfam" id="PF12697"/>
    </source>
</evidence>
<evidence type="ECO:0000313" key="4">
    <source>
        <dbReference type="EMBL" id="GAX24233.1"/>
    </source>
</evidence>
<keyword evidence="2" id="KW-0472">Membrane</keyword>
<dbReference type="PANTHER" id="PTHR43689">
    <property type="entry name" value="HYDROLASE"/>
    <property type="match status" value="1"/>
</dbReference>
<comment type="caution">
    <text evidence="4">The sequence shown here is derived from an EMBL/GenBank/DDBJ whole genome shotgun (WGS) entry which is preliminary data.</text>
</comment>
<keyword evidence="2" id="KW-1133">Transmembrane helix</keyword>
<dbReference type="EMBL" id="BDSP01000207">
    <property type="protein sequence ID" value="GAX24233.1"/>
    <property type="molecule type" value="Genomic_DNA"/>
</dbReference>
<dbReference type="Proteomes" id="UP000198406">
    <property type="component" value="Unassembled WGS sequence"/>
</dbReference>
<feature type="compositionally biased region" description="Polar residues" evidence="1">
    <location>
        <begin position="1"/>
        <end position="16"/>
    </location>
</feature>
<gene>
    <name evidence="4" type="ORF">FisN_4Lh330</name>
</gene>
<keyword evidence="5" id="KW-1185">Reference proteome</keyword>
<keyword evidence="2" id="KW-0812">Transmembrane</keyword>
<dbReference type="AlphaFoldDB" id="A0A1Z5KDA4"/>
<sequence>MQIALPSQKTTTLTAPSSRLSMSSSSSSFSDNIKADSEAVAPVPHPEEPNLFEIPADLHPAYRALPGPANIAVALFSAATAALTTFSNPNPIQWRLFSALYRHNWKIIVSFLVKTVILWAFTTLLVQDFFLPPSRVSMETLLQKYFLPSALSRYEKFVIEDRTTGIHFLEHENTKLPANWDCLYVNHGFGASSLSWLPAIPGLAEKARARVVLGHDAAGFGFTDRPSSKYDFTLKATAKLGMSVLQSRAPKTVLLLGHSMGSITTMRMALDLPSGMNVRVILVAPSLGLSRVSKPGQENGMNGYPRRRLHRPASAAAYLTRLKEINNALLAFPVAILQAILSYALRRLVGNPGFWRKGLQLAWGNPLRVKNSDVLRFQWPSIGKGWEKGFIGFSSAQLLPGDKSDGELLQAILDRGIKVDVVVGSKDKVVPENRIRGFLKDFPSVRIVAMEDMGHDPFEEDVPAFLNVVSKLLEE</sequence>
<dbReference type="InParanoid" id="A0A1Z5KDA4"/>
<dbReference type="InterPro" id="IPR000073">
    <property type="entry name" value="AB_hydrolase_1"/>
</dbReference>
<feature type="transmembrane region" description="Helical" evidence="2">
    <location>
        <begin position="107"/>
        <end position="126"/>
    </location>
</feature>
<accession>A0A1Z5KDA4</accession>
<evidence type="ECO:0000256" key="1">
    <source>
        <dbReference type="SAM" id="MobiDB-lite"/>
    </source>
</evidence>
<reference evidence="4 5" key="1">
    <citation type="journal article" date="2015" name="Plant Cell">
        <title>Oil accumulation by the oleaginous diatom Fistulifera solaris as revealed by the genome and transcriptome.</title>
        <authorList>
            <person name="Tanaka T."/>
            <person name="Maeda Y."/>
            <person name="Veluchamy A."/>
            <person name="Tanaka M."/>
            <person name="Abida H."/>
            <person name="Marechal E."/>
            <person name="Bowler C."/>
            <person name="Muto M."/>
            <person name="Sunaga Y."/>
            <person name="Tanaka M."/>
            <person name="Yoshino T."/>
            <person name="Taniguchi T."/>
            <person name="Fukuda Y."/>
            <person name="Nemoto M."/>
            <person name="Matsumoto M."/>
            <person name="Wong P.S."/>
            <person name="Aburatani S."/>
            <person name="Fujibuchi W."/>
        </authorList>
    </citation>
    <scope>NUCLEOTIDE SEQUENCE [LARGE SCALE GENOMIC DNA]</scope>
    <source>
        <strain evidence="4 5">JPCC DA0580</strain>
    </source>
</reference>
<dbReference type="Pfam" id="PF12697">
    <property type="entry name" value="Abhydrolase_6"/>
    <property type="match status" value="1"/>
</dbReference>
<proteinExistence type="predicted"/>
<dbReference type="PANTHER" id="PTHR43689:SF1">
    <property type="entry name" value="ALPHA_BETA-HYDROLASES SUPERFAMILY PROTEIN"/>
    <property type="match status" value="1"/>
</dbReference>
<protein>
    <recommendedName>
        <fullName evidence="3">AB hydrolase-1 domain-containing protein</fullName>
    </recommendedName>
</protein>
<dbReference type="InterPro" id="IPR029058">
    <property type="entry name" value="AB_hydrolase_fold"/>
</dbReference>
<feature type="domain" description="AB hydrolase-1" evidence="3">
    <location>
        <begin position="187"/>
        <end position="461"/>
    </location>
</feature>
<feature type="compositionally biased region" description="Low complexity" evidence="1">
    <location>
        <begin position="17"/>
        <end position="30"/>
    </location>
</feature>
<feature type="region of interest" description="Disordered" evidence="1">
    <location>
        <begin position="1"/>
        <end position="31"/>
    </location>
</feature>
<name>A0A1Z5KDA4_FISSO</name>
<evidence type="ECO:0000256" key="2">
    <source>
        <dbReference type="SAM" id="Phobius"/>
    </source>
</evidence>
<dbReference type="OrthoDB" id="44747at2759"/>